<organism evidence="2 3">
    <name type="scientific">Ciona savignyi</name>
    <name type="common">Pacific transparent sea squirt</name>
    <dbReference type="NCBI Taxonomy" id="51511"/>
    <lineage>
        <taxon>Eukaryota</taxon>
        <taxon>Metazoa</taxon>
        <taxon>Chordata</taxon>
        <taxon>Tunicata</taxon>
        <taxon>Ascidiacea</taxon>
        <taxon>Phlebobranchia</taxon>
        <taxon>Cionidae</taxon>
        <taxon>Ciona</taxon>
    </lineage>
</organism>
<reference evidence="2" key="2">
    <citation type="submission" date="2025-08" db="UniProtKB">
        <authorList>
            <consortium name="Ensembl"/>
        </authorList>
    </citation>
    <scope>IDENTIFICATION</scope>
</reference>
<reference evidence="3" key="1">
    <citation type="submission" date="2003-08" db="EMBL/GenBank/DDBJ databases">
        <authorList>
            <person name="Birren B."/>
            <person name="Nusbaum C."/>
            <person name="Abebe A."/>
            <person name="Abouelleil A."/>
            <person name="Adekoya E."/>
            <person name="Ait-zahra M."/>
            <person name="Allen N."/>
            <person name="Allen T."/>
            <person name="An P."/>
            <person name="Anderson M."/>
            <person name="Anderson S."/>
            <person name="Arachchi H."/>
            <person name="Armbruster J."/>
            <person name="Bachantsang P."/>
            <person name="Baldwin J."/>
            <person name="Barry A."/>
            <person name="Bayul T."/>
            <person name="Blitshsteyn B."/>
            <person name="Bloom T."/>
            <person name="Blye J."/>
            <person name="Boguslavskiy L."/>
            <person name="Borowsky M."/>
            <person name="Boukhgalter B."/>
            <person name="Brunache A."/>
            <person name="Butler J."/>
            <person name="Calixte N."/>
            <person name="Calvo S."/>
            <person name="Camarata J."/>
            <person name="Campo K."/>
            <person name="Chang J."/>
            <person name="Cheshatsang Y."/>
            <person name="Citroen M."/>
            <person name="Collymore A."/>
            <person name="Considine T."/>
            <person name="Cook A."/>
            <person name="Cooke P."/>
            <person name="Corum B."/>
            <person name="Cuomo C."/>
            <person name="David R."/>
            <person name="Dawoe T."/>
            <person name="Degray S."/>
            <person name="Dodge S."/>
            <person name="Dooley K."/>
            <person name="Dorje P."/>
            <person name="Dorjee K."/>
            <person name="Dorris L."/>
            <person name="Duffey N."/>
            <person name="Dupes A."/>
            <person name="Elkins T."/>
            <person name="Engels R."/>
            <person name="Erickson J."/>
            <person name="Farina A."/>
            <person name="Faro S."/>
            <person name="Ferreira P."/>
            <person name="Fischer H."/>
            <person name="Fitzgerald M."/>
            <person name="Foley K."/>
            <person name="Gage D."/>
            <person name="Galagan J."/>
            <person name="Gearin G."/>
            <person name="Gnerre S."/>
            <person name="Gnirke A."/>
            <person name="Goyette A."/>
            <person name="Graham J."/>
            <person name="Grandbois E."/>
            <person name="Gyaltsen K."/>
            <person name="Hafez N."/>
            <person name="Hagopian D."/>
            <person name="Hagos B."/>
            <person name="Hall J."/>
            <person name="Hatcher B."/>
            <person name="Heller A."/>
            <person name="Higgins H."/>
            <person name="Honan T."/>
            <person name="Horn A."/>
            <person name="Houde N."/>
            <person name="Hughes L."/>
            <person name="Hulme W."/>
            <person name="Husby E."/>
            <person name="Iliev I."/>
            <person name="Jaffe D."/>
            <person name="Jones C."/>
            <person name="Kamal M."/>
            <person name="Kamat A."/>
            <person name="Kamvysselis M."/>
            <person name="Karlsson E."/>
            <person name="Kells C."/>
            <person name="Kieu A."/>
            <person name="Kisner P."/>
            <person name="Kodira C."/>
            <person name="Kulbokas E."/>
            <person name="Labutti K."/>
            <person name="Lama D."/>
            <person name="Landers T."/>
            <person name="Leger J."/>
            <person name="Levine S."/>
            <person name="Lewis D."/>
            <person name="Lewis T."/>
            <person name="Lindblad-toh K."/>
            <person name="Liu X."/>
            <person name="Lokyitsang T."/>
            <person name="Lokyitsang Y."/>
            <person name="Lucien O."/>
            <person name="Lui A."/>
            <person name="Ma L.J."/>
            <person name="Mabbitt R."/>
            <person name="Macdonald J."/>
            <person name="Maclean C."/>
            <person name="Major J."/>
            <person name="Manning J."/>
            <person name="Marabella R."/>
            <person name="Maru K."/>
            <person name="Matthews C."/>
            <person name="Mauceli E."/>
            <person name="Mccarthy M."/>
            <person name="Mcdonough S."/>
            <person name="Mcghee T."/>
            <person name="Meldrim J."/>
            <person name="Meneus L."/>
            <person name="Mesirov J."/>
            <person name="Mihalev A."/>
            <person name="Mihova T."/>
            <person name="Mikkelsen T."/>
            <person name="Mlenga V."/>
            <person name="Moru K."/>
            <person name="Mozes J."/>
            <person name="Mulrain L."/>
            <person name="Munson G."/>
            <person name="Naylor J."/>
            <person name="Newes C."/>
            <person name="Nguyen C."/>
            <person name="Nguyen N."/>
            <person name="Nguyen T."/>
            <person name="Nicol R."/>
            <person name="Nielsen C."/>
            <person name="Nizzari M."/>
            <person name="Norbu C."/>
            <person name="Norbu N."/>
            <person name="O'donnell P."/>
            <person name="Okoawo O."/>
            <person name="O'leary S."/>
            <person name="Omotosho B."/>
            <person name="O'neill K."/>
            <person name="Osman S."/>
            <person name="Parker S."/>
            <person name="Perrin D."/>
            <person name="Phunkhang P."/>
            <person name="Piqani B."/>
            <person name="Purcell S."/>
            <person name="Rachupka T."/>
            <person name="Ramasamy U."/>
            <person name="Rameau R."/>
            <person name="Ray V."/>
            <person name="Raymond C."/>
            <person name="Retta R."/>
            <person name="Richardson S."/>
            <person name="Rise C."/>
            <person name="Rodriguez J."/>
            <person name="Rogers J."/>
            <person name="Rogov P."/>
            <person name="Rutman M."/>
            <person name="Schupbach R."/>
            <person name="Seaman C."/>
            <person name="Settipalli S."/>
            <person name="Sharpe T."/>
            <person name="Sheridan J."/>
            <person name="Sherpa N."/>
            <person name="Shi J."/>
            <person name="Smirnov S."/>
            <person name="Smith C."/>
            <person name="Sougnez C."/>
            <person name="Spencer B."/>
            <person name="Stalker J."/>
            <person name="Stange-thomann N."/>
            <person name="Stavropoulos S."/>
            <person name="Stetson K."/>
            <person name="Stone C."/>
            <person name="Stone S."/>
            <person name="Stubbs M."/>
            <person name="Talamas J."/>
            <person name="Tchuinga P."/>
            <person name="Tenzing P."/>
            <person name="Tesfaye S."/>
            <person name="Theodore J."/>
            <person name="Thoulutsang Y."/>
            <person name="Topham K."/>
            <person name="Towey S."/>
            <person name="Tsamla T."/>
            <person name="Tsomo N."/>
            <person name="Vallee D."/>
            <person name="Vassiliev H."/>
            <person name="Venkataraman V."/>
            <person name="Vinson J."/>
            <person name="Vo A."/>
            <person name="Wade C."/>
            <person name="Wang S."/>
            <person name="Wangchuk T."/>
            <person name="Wangdi T."/>
            <person name="Whittaker C."/>
            <person name="Wilkinson J."/>
            <person name="Wu Y."/>
            <person name="Wyman D."/>
            <person name="Yadav S."/>
            <person name="Yang S."/>
            <person name="Yang X."/>
            <person name="Yeager S."/>
            <person name="Yee E."/>
            <person name="Young G."/>
            <person name="Zainoun J."/>
            <person name="Zembeck L."/>
            <person name="Zimmer A."/>
            <person name="Zody M."/>
            <person name="Lander E."/>
        </authorList>
    </citation>
    <scope>NUCLEOTIDE SEQUENCE [LARGE SCALE GENOMIC DNA]</scope>
</reference>
<dbReference type="AlphaFoldDB" id="H2YSH4"/>
<dbReference type="Proteomes" id="UP000007875">
    <property type="component" value="Unassembled WGS sequence"/>
</dbReference>
<evidence type="ECO:0000313" key="3">
    <source>
        <dbReference type="Proteomes" id="UP000007875"/>
    </source>
</evidence>
<feature type="region of interest" description="Disordered" evidence="1">
    <location>
        <begin position="27"/>
        <end position="96"/>
    </location>
</feature>
<evidence type="ECO:0000313" key="2">
    <source>
        <dbReference type="Ensembl" id="ENSCSAVP00000008284.1"/>
    </source>
</evidence>
<dbReference type="Ensembl" id="ENSCSAVT00000008392.1">
    <property type="protein sequence ID" value="ENSCSAVP00000008284.1"/>
    <property type="gene ID" value="ENSCSAVG00000004932.1"/>
</dbReference>
<feature type="compositionally biased region" description="Polar residues" evidence="1">
    <location>
        <begin position="69"/>
        <end position="93"/>
    </location>
</feature>
<proteinExistence type="predicted"/>
<name>H2YSH4_CIOSA</name>
<accession>H2YSH4</accession>
<feature type="compositionally biased region" description="Polar residues" evidence="1">
    <location>
        <begin position="38"/>
        <end position="61"/>
    </location>
</feature>
<protein>
    <submittedName>
        <fullName evidence="2">Uncharacterized protein</fullName>
    </submittedName>
</protein>
<sequence length="109" mass="11887">SSVETPNRLSADEDFSRECSTIVDLGSHADKKPHLIGSDTTSSGYGESLASSPTSYAAISHTSKKKNAVSFTSPSHHQSPRATHTNSPINLKNTLDRRKEFEQEILDMI</sequence>
<evidence type="ECO:0000256" key="1">
    <source>
        <dbReference type="SAM" id="MobiDB-lite"/>
    </source>
</evidence>
<reference evidence="2" key="3">
    <citation type="submission" date="2025-09" db="UniProtKB">
        <authorList>
            <consortium name="Ensembl"/>
        </authorList>
    </citation>
    <scope>IDENTIFICATION</scope>
</reference>
<dbReference type="InParanoid" id="H2YSH4"/>
<keyword evidence="3" id="KW-1185">Reference proteome</keyword>
<dbReference type="HOGENOM" id="CLU_2189831_0_0_1"/>